<feature type="transmembrane region" description="Helical" evidence="1">
    <location>
        <begin position="65"/>
        <end position="85"/>
    </location>
</feature>
<dbReference type="EMBL" id="JANFXK010000002">
    <property type="protein sequence ID" value="MCQ4635719.1"/>
    <property type="molecule type" value="Genomic_DNA"/>
</dbReference>
<dbReference type="InterPro" id="IPR014729">
    <property type="entry name" value="Rossmann-like_a/b/a_fold"/>
</dbReference>
<sequence>MVKKIVAKIIFIAGVLLLADGLLLAVKTNVNTGTILVLMAGAALAAYGIWYKKIERITAKGFPRIVKYAVLAVLLLLICLIGFLACQGHSDSVAYKEDAVIVLGAAVHGDQVSRSLAHRLDKAVEYSEKNPGALIVVSGGKGAQETITEAAAMEAYLVDKGIPQDKIVKEEKATSTYENFKFSRELLDGRFQERAYTCVYITNYFHVYRAGNMAKLTGIEAAGLGADTDWYYLPSAYLRESLAVVKLWVLGN</sequence>
<feature type="transmembrane region" description="Helical" evidence="1">
    <location>
        <begin position="35"/>
        <end position="53"/>
    </location>
</feature>
<evidence type="ECO:0000256" key="1">
    <source>
        <dbReference type="SAM" id="Phobius"/>
    </source>
</evidence>
<feature type="domain" description="DUF218" evidence="2">
    <location>
        <begin position="98"/>
        <end position="240"/>
    </location>
</feature>
<dbReference type="InterPro" id="IPR003848">
    <property type="entry name" value="DUF218"/>
</dbReference>
<dbReference type="CDD" id="cd06259">
    <property type="entry name" value="YdcF-like"/>
    <property type="match status" value="1"/>
</dbReference>
<keyword evidence="1" id="KW-0812">Transmembrane</keyword>
<keyword evidence="1" id="KW-0472">Membrane</keyword>
<dbReference type="InterPro" id="IPR051599">
    <property type="entry name" value="Cell_Envelope_Assoc"/>
</dbReference>
<protein>
    <submittedName>
        <fullName evidence="3">YdcF family protein</fullName>
    </submittedName>
</protein>
<reference evidence="3 4" key="1">
    <citation type="submission" date="2022-06" db="EMBL/GenBank/DDBJ databases">
        <title>Isolation of gut microbiota from human fecal samples.</title>
        <authorList>
            <person name="Pamer E.G."/>
            <person name="Barat B."/>
            <person name="Waligurski E."/>
            <person name="Medina S."/>
            <person name="Paddock L."/>
            <person name="Mostad J."/>
        </authorList>
    </citation>
    <scope>NUCLEOTIDE SEQUENCE [LARGE SCALE GENOMIC DNA]</scope>
    <source>
        <strain evidence="3 4">SL.3.17</strain>
    </source>
</reference>
<accession>A0ABT1RKK4</accession>
<dbReference type="PANTHER" id="PTHR30336:SF4">
    <property type="entry name" value="ENVELOPE BIOGENESIS FACTOR ELYC"/>
    <property type="match status" value="1"/>
</dbReference>
<keyword evidence="4" id="KW-1185">Reference proteome</keyword>
<gene>
    <name evidence="3" type="ORF">NE619_03175</name>
</gene>
<organism evidence="3 4">
    <name type="scientific">Anaerovorax odorimutans</name>
    <dbReference type="NCBI Taxonomy" id="109327"/>
    <lineage>
        <taxon>Bacteria</taxon>
        <taxon>Bacillati</taxon>
        <taxon>Bacillota</taxon>
        <taxon>Clostridia</taxon>
        <taxon>Peptostreptococcales</taxon>
        <taxon>Anaerovoracaceae</taxon>
        <taxon>Anaerovorax</taxon>
    </lineage>
</organism>
<dbReference type="Gene3D" id="3.40.50.620">
    <property type="entry name" value="HUPs"/>
    <property type="match status" value="1"/>
</dbReference>
<dbReference type="Proteomes" id="UP001524502">
    <property type="component" value="Unassembled WGS sequence"/>
</dbReference>
<dbReference type="RefSeq" id="WP_256130907.1">
    <property type="nucleotide sequence ID" value="NZ_JANFXK010000002.1"/>
</dbReference>
<evidence type="ECO:0000313" key="3">
    <source>
        <dbReference type="EMBL" id="MCQ4635719.1"/>
    </source>
</evidence>
<dbReference type="PANTHER" id="PTHR30336">
    <property type="entry name" value="INNER MEMBRANE PROTEIN, PROBABLE PERMEASE"/>
    <property type="match status" value="1"/>
</dbReference>
<keyword evidence="1" id="KW-1133">Transmembrane helix</keyword>
<dbReference type="Pfam" id="PF02698">
    <property type="entry name" value="DUF218"/>
    <property type="match status" value="1"/>
</dbReference>
<proteinExistence type="predicted"/>
<name>A0ABT1RKK4_9FIRM</name>
<evidence type="ECO:0000313" key="4">
    <source>
        <dbReference type="Proteomes" id="UP001524502"/>
    </source>
</evidence>
<evidence type="ECO:0000259" key="2">
    <source>
        <dbReference type="Pfam" id="PF02698"/>
    </source>
</evidence>
<comment type="caution">
    <text evidence="3">The sequence shown here is derived from an EMBL/GenBank/DDBJ whole genome shotgun (WGS) entry which is preliminary data.</text>
</comment>